<dbReference type="InterPro" id="IPR005182">
    <property type="entry name" value="YdbS-like_PH"/>
</dbReference>
<feature type="domain" description="YdbS-like PH" evidence="2">
    <location>
        <begin position="448"/>
        <end position="527"/>
    </location>
</feature>
<dbReference type="PANTHER" id="PTHR34473:SF2">
    <property type="entry name" value="UPF0699 TRANSMEMBRANE PROTEIN YDBT"/>
    <property type="match status" value="1"/>
</dbReference>
<proteinExistence type="predicted"/>
<keyword evidence="4" id="KW-1185">Reference proteome</keyword>
<sequence length="534" mass="58062">MSDAANADMASVDSEQKQSAAGAAGERLHPLTLVLAMIAFLPRFAFAAIPIYFAMRDEMSRAIGFIGGFIIVSTLVALFFTWLKWSRFTFSLGNSEIRITSGVLSRNSRSIPYERVQDVNIEQNLLARIFGLATVKLETGSGGGSDGELDSVLLERADAIRDTIRERKAGQVAAEMPASAAGEAEPDSAPTAVAEADGELIYAMDGKRLFILGIFSFSLAIFAFLFAIFQNLDFLLPDDIIDADTIVGTVTGENVDSRVGAIQSQVGAIGRAGQICVTLAGLAGLLLVGFLTGMVQVVLREYGFRLEDNGKAFRRRRGLLTLTDVAMPLHRVQTAVTITGPIRRRFGWHALKFQSLASDGDEGSDHVVAPLATRDEVQSVAARAGIDIQLERNALHPVSPTYWLVPFIPLALLLTLGLSVLVFVSARPILGALLLLPLLVLLFGWLRWRHHLYASTDNYLHVHHGFWRQHHTVLPLKKIQSVDVSQNIVQRAFGKASITIGVAGGSTVFPLTVHAIDDDSAYALRGYLLERMTL</sequence>
<keyword evidence="1" id="KW-1133">Transmembrane helix</keyword>
<organism evidence="3 4">
    <name type="scientific">Alterisphingorhabdus coralli</name>
    <dbReference type="NCBI Taxonomy" id="3071408"/>
    <lineage>
        <taxon>Bacteria</taxon>
        <taxon>Pseudomonadati</taxon>
        <taxon>Pseudomonadota</taxon>
        <taxon>Alphaproteobacteria</taxon>
        <taxon>Sphingomonadales</taxon>
        <taxon>Sphingomonadaceae</taxon>
        <taxon>Alterisphingorhabdus (ex Yan et al. 2024)</taxon>
    </lineage>
</organism>
<dbReference type="KEGG" id="acoa:RB602_14015"/>
<feature type="domain" description="YdbS-like PH" evidence="2">
    <location>
        <begin position="304"/>
        <end position="381"/>
    </location>
</feature>
<evidence type="ECO:0000313" key="4">
    <source>
        <dbReference type="Proteomes" id="UP001302429"/>
    </source>
</evidence>
<dbReference type="Proteomes" id="UP001302429">
    <property type="component" value="Chromosome"/>
</dbReference>
<keyword evidence="1" id="KW-0812">Transmembrane</keyword>
<gene>
    <name evidence="3" type="ORF">RB602_14015</name>
</gene>
<feature type="transmembrane region" description="Helical" evidence="1">
    <location>
        <begin position="61"/>
        <end position="83"/>
    </location>
</feature>
<name>A0AA97F652_9SPHN</name>
<dbReference type="EMBL" id="CP136594">
    <property type="protein sequence ID" value="WOE74936.1"/>
    <property type="molecule type" value="Genomic_DNA"/>
</dbReference>
<evidence type="ECO:0000259" key="2">
    <source>
        <dbReference type="Pfam" id="PF03703"/>
    </source>
</evidence>
<dbReference type="AlphaFoldDB" id="A0AA97F652"/>
<dbReference type="Pfam" id="PF03703">
    <property type="entry name" value="bPH_2"/>
    <property type="match status" value="3"/>
</dbReference>
<feature type="domain" description="YdbS-like PH" evidence="2">
    <location>
        <begin position="85"/>
        <end position="164"/>
    </location>
</feature>
<accession>A0AA97F652</accession>
<evidence type="ECO:0000256" key="1">
    <source>
        <dbReference type="SAM" id="Phobius"/>
    </source>
</evidence>
<feature type="transmembrane region" description="Helical" evidence="1">
    <location>
        <begin position="272"/>
        <end position="299"/>
    </location>
</feature>
<dbReference type="PANTHER" id="PTHR34473">
    <property type="entry name" value="UPF0699 TRANSMEMBRANE PROTEIN YDBS"/>
    <property type="match status" value="1"/>
</dbReference>
<protein>
    <submittedName>
        <fullName evidence="3">PH domain-containing protein</fullName>
    </submittedName>
</protein>
<dbReference type="RefSeq" id="WP_317081396.1">
    <property type="nucleotide sequence ID" value="NZ_CP136594.1"/>
</dbReference>
<evidence type="ECO:0000313" key="3">
    <source>
        <dbReference type="EMBL" id="WOE74936.1"/>
    </source>
</evidence>
<keyword evidence="1" id="KW-0472">Membrane</keyword>
<feature type="transmembrane region" description="Helical" evidence="1">
    <location>
        <begin position="33"/>
        <end position="55"/>
    </location>
</feature>
<feature type="transmembrane region" description="Helical" evidence="1">
    <location>
        <begin position="209"/>
        <end position="229"/>
    </location>
</feature>
<reference evidence="3 4" key="1">
    <citation type="submission" date="2023-10" db="EMBL/GenBank/DDBJ databases">
        <title>Complete genome sequence of a Sphingomonadaceae bacterium.</title>
        <authorList>
            <person name="Yan C."/>
        </authorList>
    </citation>
    <scope>NUCLEOTIDE SEQUENCE [LARGE SCALE GENOMIC DNA]</scope>
    <source>
        <strain evidence="3 4">SCSIO 66989</strain>
    </source>
</reference>
<feature type="transmembrane region" description="Helical" evidence="1">
    <location>
        <begin position="402"/>
        <end position="423"/>
    </location>
</feature>
<feature type="transmembrane region" description="Helical" evidence="1">
    <location>
        <begin position="429"/>
        <end position="446"/>
    </location>
</feature>